<dbReference type="AlphaFoldDB" id="A0A317EC10"/>
<dbReference type="GO" id="GO:0016740">
    <property type="term" value="F:transferase activity"/>
    <property type="evidence" value="ECO:0007669"/>
    <property type="project" value="UniProtKB-KW"/>
</dbReference>
<dbReference type="Gene3D" id="1.20.1050.10">
    <property type="match status" value="1"/>
</dbReference>
<reference evidence="4" key="1">
    <citation type="submission" date="2018-05" db="EMBL/GenBank/DDBJ databases">
        <title>Zavarzinia sp. HR-AS.</title>
        <authorList>
            <person name="Lee Y."/>
            <person name="Jeon C.O."/>
        </authorList>
    </citation>
    <scope>NUCLEOTIDE SEQUENCE [LARGE SCALE GENOMIC DNA]</scope>
    <source>
        <strain evidence="4">DSM 1231</strain>
    </source>
</reference>
<dbReference type="InterPro" id="IPR036282">
    <property type="entry name" value="Glutathione-S-Trfase_C_sf"/>
</dbReference>
<organism evidence="3 4">
    <name type="scientific">Zavarzinia compransoris</name>
    <dbReference type="NCBI Taxonomy" id="1264899"/>
    <lineage>
        <taxon>Bacteria</taxon>
        <taxon>Pseudomonadati</taxon>
        <taxon>Pseudomonadota</taxon>
        <taxon>Alphaproteobacteria</taxon>
        <taxon>Rhodospirillales</taxon>
        <taxon>Zavarziniaceae</taxon>
        <taxon>Zavarzinia</taxon>
    </lineage>
</organism>
<dbReference type="InterPro" id="IPR040079">
    <property type="entry name" value="Glutathione_S-Trfase"/>
</dbReference>
<dbReference type="EMBL" id="QGLF01000001">
    <property type="protein sequence ID" value="PWR23806.1"/>
    <property type="molecule type" value="Genomic_DNA"/>
</dbReference>
<protein>
    <submittedName>
        <fullName evidence="3">Glutathione S-transferase</fullName>
    </submittedName>
</protein>
<dbReference type="InterPro" id="IPR010987">
    <property type="entry name" value="Glutathione-S-Trfase_C-like"/>
</dbReference>
<feature type="domain" description="GST C-terminal" evidence="2">
    <location>
        <begin position="95"/>
        <end position="211"/>
    </location>
</feature>
<dbReference type="SUPFAM" id="SSF52833">
    <property type="entry name" value="Thioredoxin-like"/>
    <property type="match status" value="1"/>
</dbReference>
<dbReference type="PANTHER" id="PTHR44051:SF2">
    <property type="entry name" value="HYPOTHETICAL GLUTATHIONE S-TRANSFERASE LIKE PROTEIN"/>
    <property type="match status" value="1"/>
</dbReference>
<dbReference type="InterPro" id="IPR036249">
    <property type="entry name" value="Thioredoxin-like_sf"/>
</dbReference>
<dbReference type="InterPro" id="IPR004046">
    <property type="entry name" value="GST_C"/>
</dbReference>
<dbReference type="SUPFAM" id="SSF47616">
    <property type="entry name" value="GST C-terminal domain-like"/>
    <property type="match status" value="1"/>
</dbReference>
<dbReference type="SFLD" id="SFLDG00358">
    <property type="entry name" value="Main_(cytGST)"/>
    <property type="match status" value="1"/>
</dbReference>
<gene>
    <name evidence="3" type="ORF">DKG75_04395</name>
</gene>
<dbReference type="CDD" id="cd03206">
    <property type="entry name" value="GST_C_7"/>
    <property type="match status" value="1"/>
</dbReference>
<evidence type="ECO:0000259" key="1">
    <source>
        <dbReference type="PROSITE" id="PS50404"/>
    </source>
</evidence>
<dbReference type="OrthoDB" id="9810080at2"/>
<feature type="domain" description="GST N-terminal" evidence="1">
    <location>
        <begin position="9"/>
        <end position="90"/>
    </location>
</feature>
<dbReference type="PANTHER" id="PTHR44051">
    <property type="entry name" value="GLUTATHIONE S-TRANSFERASE-RELATED"/>
    <property type="match status" value="1"/>
</dbReference>
<dbReference type="PROSITE" id="PS50404">
    <property type="entry name" value="GST_NTER"/>
    <property type="match status" value="1"/>
</dbReference>
<accession>A0A317EC10</accession>
<keyword evidence="3" id="KW-0808">Transferase</keyword>
<evidence type="ECO:0000313" key="4">
    <source>
        <dbReference type="Proteomes" id="UP000246077"/>
    </source>
</evidence>
<sequence length="211" mass="23003">MTDTIAAGRAPVLYDLEPSGNCYKVRLFASLAQIPLERRPVDFLAGDHKREPVIGLNPWGELPVLVDGDVVLRDSQAILVYLARRYGGEAWWPGDACRQGEVVQWLSTAANEIQHGPCTARLIRKFGMALDEAAARRTGDRILGLLEAHLVRSDWLAANRPTIADCAVFPYVALAGEGGIDLAPYPFIRAWIARIAQLPHFLPTAGLAPAA</sequence>
<proteinExistence type="predicted"/>
<dbReference type="RefSeq" id="WP_109919836.1">
    <property type="nucleotide sequence ID" value="NZ_QGLF01000001.1"/>
</dbReference>
<dbReference type="CDD" id="cd03056">
    <property type="entry name" value="GST_N_4"/>
    <property type="match status" value="1"/>
</dbReference>
<dbReference type="Pfam" id="PF00043">
    <property type="entry name" value="GST_C"/>
    <property type="match status" value="1"/>
</dbReference>
<dbReference type="InterPro" id="IPR004045">
    <property type="entry name" value="Glutathione_S-Trfase_N"/>
</dbReference>
<dbReference type="Gene3D" id="3.40.30.10">
    <property type="entry name" value="Glutaredoxin"/>
    <property type="match status" value="1"/>
</dbReference>
<evidence type="ECO:0000313" key="3">
    <source>
        <dbReference type="EMBL" id="PWR23806.1"/>
    </source>
</evidence>
<evidence type="ECO:0000259" key="2">
    <source>
        <dbReference type="PROSITE" id="PS50405"/>
    </source>
</evidence>
<name>A0A317EC10_9PROT</name>
<dbReference type="Proteomes" id="UP000246077">
    <property type="component" value="Unassembled WGS sequence"/>
</dbReference>
<keyword evidence="4" id="KW-1185">Reference proteome</keyword>
<dbReference type="PROSITE" id="PS50405">
    <property type="entry name" value="GST_CTER"/>
    <property type="match status" value="1"/>
</dbReference>
<comment type="caution">
    <text evidence="3">The sequence shown here is derived from an EMBL/GenBank/DDBJ whole genome shotgun (WGS) entry which is preliminary data.</text>
</comment>
<dbReference type="Pfam" id="PF13417">
    <property type="entry name" value="GST_N_3"/>
    <property type="match status" value="1"/>
</dbReference>
<dbReference type="SFLD" id="SFLDS00019">
    <property type="entry name" value="Glutathione_Transferase_(cytos"/>
    <property type="match status" value="1"/>
</dbReference>